<dbReference type="InterPro" id="IPR009057">
    <property type="entry name" value="Homeodomain-like_sf"/>
</dbReference>
<comment type="caution">
    <text evidence="4">The sequence shown here is derived from an EMBL/GenBank/DDBJ whole genome shotgun (WGS) entry which is preliminary data.</text>
</comment>
<evidence type="ECO:0000256" key="1">
    <source>
        <dbReference type="ARBA" id="ARBA00023125"/>
    </source>
</evidence>
<keyword evidence="1 2" id="KW-0238">DNA-binding</keyword>
<dbReference type="InterPro" id="IPR001647">
    <property type="entry name" value="HTH_TetR"/>
</dbReference>
<evidence type="ECO:0000313" key="5">
    <source>
        <dbReference type="Proteomes" id="UP001067235"/>
    </source>
</evidence>
<accession>A0ABT4MNJ9</accession>
<dbReference type="RefSeq" id="WP_301569049.1">
    <property type="nucleotide sequence ID" value="NZ_JAPWIE010000001.1"/>
</dbReference>
<name>A0ABT4MNJ9_GORRU</name>
<evidence type="ECO:0000259" key="3">
    <source>
        <dbReference type="PROSITE" id="PS50977"/>
    </source>
</evidence>
<dbReference type="PANTHER" id="PTHR30055">
    <property type="entry name" value="HTH-TYPE TRANSCRIPTIONAL REGULATOR RUTR"/>
    <property type="match status" value="1"/>
</dbReference>
<feature type="domain" description="HTH tetR-type" evidence="3">
    <location>
        <begin position="15"/>
        <end position="75"/>
    </location>
</feature>
<dbReference type="InterPro" id="IPR050109">
    <property type="entry name" value="HTH-type_TetR-like_transc_reg"/>
</dbReference>
<dbReference type="Proteomes" id="UP001067235">
    <property type="component" value="Unassembled WGS sequence"/>
</dbReference>
<dbReference type="PRINTS" id="PR00455">
    <property type="entry name" value="HTHTETR"/>
</dbReference>
<reference evidence="4" key="1">
    <citation type="submission" date="2022-12" db="EMBL/GenBank/DDBJ databases">
        <authorList>
            <person name="Krivoruchko A.V."/>
            <person name="Elkin A."/>
        </authorList>
    </citation>
    <scope>NUCLEOTIDE SEQUENCE</scope>
    <source>
        <strain evidence="4">IEGM 1388</strain>
    </source>
</reference>
<keyword evidence="5" id="KW-1185">Reference proteome</keyword>
<proteinExistence type="predicted"/>
<dbReference type="PROSITE" id="PS50977">
    <property type="entry name" value="HTH_TETR_2"/>
    <property type="match status" value="1"/>
</dbReference>
<sequence>MAEATQADSPRRGGRGARDRILASAAELFYVEGINATGVDLIASQADVSKRTLYKYFPSKTVLVEQYLAFVRGMVTDPREADASGPRERLMLLFPVPDPGDGRMRGCPFHNAAVEAAAVMPEVADFVHVQKQAFAAAIIELCRDYGAADPELLGHQIALVYEGAAALSTSLNDPQPWMYARTTVEMLLDQSRPD</sequence>
<dbReference type="SUPFAM" id="SSF46689">
    <property type="entry name" value="Homeodomain-like"/>
    <property type="match status" value="1"/>
</dbReference>
<dbReference type="SUPFAM" id="SSF48498">
    <property type="entry name" value="Tetracyclin repressor-like, C-terminal domain"/>
    <property type="match status" value="1"/>
</dbReference>
<dbReference type="PANTHER" id="PTHR30055:SF200">
    <property type="entry name" value="HTH-TYPE TRANSCRIPTIONAL REPRESSOR BDCR"/>
    <property type="match status" value="1"/>
</dbReference>
<dbReference type="InterPro" id="IPR036271">
    <property type="entry name" value="Tet_transcr_reg_TetR-rel_C_sf"/>
</dbReference>
<feature type="DNA-binding region" description="H-T-H motif" evidence="2">
    <location>
        <begin position="38"/>
        <end position="57"/>
    </location>
</feature>
<dbReference type="Gene3D" id="1.10.357.10">
    <property type="entry name" value="Tetracycline Repressor, domain 2"/>
    <property type="match status" value="1"/>
</dbReference>
<organism evidence="4 5">
    <name type="scientific">Gordonia rubripertincta</name>
    <name type="common">Rhodococcus corallinus</name>
    <dbReference type="NCBI Taxonomy" id="36822"/>
    <lineage>
        <taxon>Bacteria</taxon>
        <taxon>Bacillati</taxon>
        <taxon>Actinomycetota</taxon>
        <taxon>Actinomycetes</taxon>
        <taxon>Mycobacteriales</taxon>
        <taxon>Gordoniaceae</taxon>
        <taxon>Gordonia</taxon>
    </lineage>
</organism>
<dbReference type="EMBL" id="JAPWIE010000001">
    <property type="protein sequence ID" value="MCZ4548570.1"/>
    <property type="molecule type" value="Genomic_DNA"/>
</dbReference>
<gene>
    <name evidence="4" type="ORF">O4213_01150</name>
</gene>
<evidence type="ECO:0000313" key="4">
    <source>
        <dbReference type="EMBL" id="MCZ4548570.1"/>
    </source>
</evidence>
<protein>
    <submittedName>
        <fullName evidence="4">Helix-turn-helix domain containing protein</fullName>
    </submittedName>
</protein>
<evidence type="ECO:0000256" key="2">
    <source>
        <dbReference type="PROSITE-ProRule" id="PRU00335"/>
    </source>
</evidence>
<dbReference type="Pfam" id="PF00440">
    <property type="entry name" value="TetR_N"/>
    <property type="match status" value="1"/>
</dbReference>